<feature type="region of interest" description="Disordered" evidence="1">
    <location>
        <begin position="312"/>
        <end position="397"/>
    </location>
</feature>
<feature type="compositionally biased region" description="Basic residues" evidence="1">
    <location>
        <begin position="346"/>
        <end position="371"/>
    </location>
</feature>
<dbReference type="OrthoDB" id="21499at2759"/>
<dbReference type="AlphaFoldDB" id="J6EVH9"/>
<feature type="region of interest" description="Disordered" evidence="1">
    <location>
        <begin position="659"/>
        <end position="691"/>
    </location>
</feature>
<evidence type="ECO:0000313" key="4">
    <source>
        <dbReference type="Proteomes" id="UP000002748"/>
    </source>
</evidence>
<feature type="compositionally biased region" description="Low complexity" evidence="1">
    <location>
        <begin position="17"/>
        <end position="29"/>
    </location>
</feature>
<dbReference type="InterPro" id="IPR025451">
    <property type="entry name" value="DUF4211"/>
</dbReference>
<dbReference type="Proteomes" id="UP000002748">
    <property type="component" value="Unassembled WGS sequence"/>
</dbReference>
<dbReference type="RefSeq" id="XP_014180746.1">
    <property type="nucleotide sequence ID" value="XM_014325271.1"/>
</dbReference>
<dbReference type="HOGENOM" id="CLU_373469_0_0_1"/>
<evidence type="ECO:0000256" key="1">
    <source>
        <dbReference type="SAM" id="MobiDB-lite"/>
    </source>
</evidence>
<reference evidence="3 4" key="1">
    <citation type="journal article" date="2012" name="Eukaryot. Cell">
        <title>Draft genome sequence of CBS 2479, the standard type strain of Trichosporon asahii.</title>
        <authorList>
            <person name="Yang R.Y."/>
            <person name="Li H.T."/>
            <person name="Zhu H."/>
            <person name="Zhou G.P."/>
            <person name="Wang M."/>
            <person name="Wang L."/>
        </authorList>
    </citation>
    <scope>NUCLEOTIDE SEQUENCE [LARGE SCALE GENOMIC DNA]</scope>
    <source>
        <strain evidence="4">ATCC 90039 / CBS 2479 / JCM 2466 / KCTC 7840 / NCYC 2677 / UAMH 7654</strain>
    </source>
</reference>
<organism evidence="3 4">
    <name type="scientific">Trichosporon asahii var. asahii (strain ATCC 90039 / CBS 2479 / JCM 2466 / KCTC 7840 / NBRC 103889/ NCYC 2677 / UAMH 7654)</name>
    <name type="common">Yeast</name>
    <dbReference type="NCBI Taxonomy" id="1186058"/>
    <lineage>
        <taxon>Eukaryota</taxon>
        <taxon>Fungi</taxon>
        <taxon>Dikarya</taxon>
        <taxon>Basidiomycota</taxon>
        <taxon>Agaricomycotina</taxon>
        <taxon>Tremellomycetes</taxon>
        <taxon>Trichosporonales</taxon>
        <taxon>Trichosporonaceae</taxon>
        <taxon>Trichosporon</taxon>
    </lineage>
</organism>
<dbReference type="Pfam" id="PF13926">
    <property type="entry name" value="DUF4211"/>
    <property type="match status" value="1"/>
</dbReference>
<feature type="compositionally biased region" description="Basic residues" evidence="1">
    <location>
        <begin position="314"/>
        <end position="330"/>
    </location>
</feature>
<feature type="compositionally biased region" description="Basic and acidic residues" evidence="1">
    <location>
        <begin position="676"/>
        <end position="691"/>
    </location>
</feature>
<dbReference type="VEuPathDB" id="FungiDB:A1Q1_02326"/>
<accession>J6EVH9</accession>
<protein>
    <recommendedName>
        <fullName evidence="2">DUF4211 domain-containing protein</fullName>
    </recommendedName>
</protein>
<feature type="region of interest" description="Disordered" evidence="1">
    <location>
        <begin position="1"/>
        <end position="239"/>
    </location>
</feature>
<dbReference type="EMBL" id="ALBS01000196">
    <property type="protein sequence ID" value="EJT48599.1"/>
    <property type="molecule type" value="Genomic_DNA"/>
</dbReference>
<feature type="region of interest" description="Disordered" evidence="1">
    <location>
        <begin position="425"/>
        <end position="470"/>
    </location>
</feature>
<feature type="domain" description="DUF4211" evidence="2">
    <location>
        <begin position="464"/>
        <end position="595"/>
    </location>
</feature>
<feature type="compositionally biased region" description="Acidic residues" evidence="1">
    <location>
        <begin position="383"/>
        <end position="396"/>
    </location>
</feature>
<sequence length="744" mass="84235">MSQRHSDGTPSALFDLTGTTDDSSSDGDYGPPPTLPSLKPRRTPISPQYESDDEDYINGILLAPAVNAPDEGKDTDDNMPLPKPSQRRRRVLAHSDEDVGPDIHTVDPQSSSPLWDKTGPSLHRGAAQWTGDNKSESGTVSWDRTGPSLHHSSKRSREQRKSDTPSWDKTGPSLHHQSPRAKPASKMEPFAEHRTGPSLHQPTSLAKAKSETPFWDKTGPSLYKPSAKGKGKAVDDGIGWGNNRVAVVIETPKSWFERQAEARKRAGVSVATESSVMRKPVRRRIVEVVIPVPRKLEPLSDLDSDVSLGEIIRKAPRRSKAPPKPARRRSPSFIADSSDDDEVVFRRKKVLTKKRPRSASKEKRIKKRKDKRRSDPDSSGSWTEDDDGAAMIELDEPERFKTASRLRETGPTAFQAKLKALGKLRDERDKGTQYASVPVELPTSESGSEDDDEDDSDESMGSSDFIVEDGPGNKAVQLPEEFTVQKQPWQYKFKVIFQYLVLLVVKGEDVLPLAPKDAAYFSRPVREVRSLFTGIRNSVAGQVWPAKYRKSLEKYPRFNWDQLKKPREFCSACARHKQRCFKSAFLGGEPYRRETHRNIHDSDDSYSTSEDEDYELGYLGNVCFQRTKYFHEVAHWEHQMYLRIRSRYHDLLRAKGKQETIETSSDSLRSGSDDSDGGRAERNVARARSEKRVEALRRGELPKNVRDPNEVTEWFDRTGFQKNQLHWLNALETRGKELERDLLK</sequence>
<dbReference type="GeneID" id="25985840"/>
<evidence type="ECO:0000313" key="3">
    <source>
        <dbReference type="EMBL" id="EJT48599.1"/>
    </source>
</evidence>
<evidence type="ECO:0000259" key="2">
    <source>
        <dbReference type="Pfam" id="PF13926"/>
    </source>
</evidence>
<dbReference type="KEGG" id="tasa:A1Q1_02326"/>
<feature type="compositionally biased region" description="Acidic residues" evidence="1">
    <location>
        <begin position="447"/>
        <end position="458"/>
    </location>
</feature>
<feature type="compositionally biased region" description="Polar residues" evidence="1">
    <location>
        <begin position="130"/>
        <end position="142"/>
    </location>
</feature>
<proteinExistence type="predicted"/>
<gene>
    <name evidence="3" type="ORF">A1Q1_02326</name>
</gene>
<comment type="caution">
    <text evidence="3">The sequence shown here is derived from an EMBL/GenBank/DDBJ whole genome shotgun (WGS) entry which is preliminary data.</text>
</comment>
<name>J6EVH9_TRIAS</name>